<dbReference type="PANTHER" id="PTHR17149">
    <property type="entry name" value="NUCLEAR PROTEIN 1 AND 2"/>
    <property type="match status" value="1"/>
</dbReference>
<dbReference type="Pfam" id="PF10195">
    <property type="entry name" value="Phospho_p8"/>
    <property type="match status" value="1"/>
</dbReference>
<dbReference type="AlphaFoldDB" id="A0A9B0GTF6"/>
<feature type="compositionally biased region" description="Basic residues" evidence="2">
    <location>
        <begin position="123"/>
        <end position="133"/>
    </location>
</feature>
<dbReference type="GO" id="GO:0008285">
    <property type="term" value="P:negative regulation of cell population proliferation"/>
    <property type="evidence" value="ECO:0007669"/>
    <property type="project" value="TreeGrafter"/>
</dbReference>
<accession>A0A9B0GTF6</accession>
<feature type="compositionally biased region" description="Polar residues" evidence="2">
    <location>
        <begin position="50"/>
        <end position="62"/>
    </location>
</feature>
<keyword evidence="3" id="KW-1185">Reference proteome</keyword>
<dbReference type="Proteomes" id="UP000245340">
    <property type="component" value="Unplaced"/>
</dbReference>
<dbReference type="SUPFAM" id="SSF51316">
    <property type="entry name" value="Mss4-like"/>
    <property type="match status" value="1"/>
</dbReference>
<dbReference type="InterPro" id="IPR011057">
    <property type="entry name" value="Mss4-like_sf"/>
</dbReference>
<organism evidence="3 4">
    <name type="scientific">Odobenus rosmarus divergens</name>
    <name type="common">Pacific walrus</name>
    <dbReference type="NCBI Taxonomy" id="9708"/>
    <lineage>
        <taxon>Eukaryota</taxon>
        <taxon>Metazoa</taxon>
        <taxon>Chordata</taxon>
        <taxon>Craniata</taxon>
        <taxon>Vertebrata</taxon>
        <taxon>Euteleostomi</taxon>
        <taxon>Mammalia</taxon>
        <taxon>Eutheria</taxon>
        <taxon>Laurasiatheria</taxon>
        <taxon>Carnivora</taxon>
        <taxon>Caniformia</taxon>
        <taxon>Pinnipedia</taxon>
        <taxon>Odobenidae</taxon>
        <taxon>Odobenus</taxon>
    </lineage>
</organism>
<comment type="similarity">
    <text evidence="1">Belongs to the NUPR family.</text>
</comment>
<feature type="region of interest" description="Disordered" evidence="2">
    <location>
        <begin position="50"/>
        <end position="137"/>
    </location>
</feature>
<dbReference type="GO" id="GO:0045786">
    <property type="term" value="P:negative regulation of cell cycle"/>
    <property type="evidence" value="ECO:0007669"/>
    <property type="project" value="TreeGrafter"/>
</dbReference>
<dbReference type="PANTHER" id="PTHR17149:SF3">
    <property type="entry name" value="NUCLEAR PROTEIN 2"/>
    <property type="match status" value="1"/>
</dbReference>
<evidence type="ECO:0000313" key="4">
    <source>
        <dbReference type="RefSeq" id="XP_004405488.1"/>
    </source>
</evidence>
<feature type="region of interest" description="Disordered" evidence="2">
    <location>
        <begin position="215"/>
        <end position="234"/>
    </location>
</feature>
<evidence type="ECO:0000313" key="3">
    <source>
        <dbReference type="Proteomes" id="UP000245340"/>
    </source>
</evidence>
<reference evidence="4" key="1">
    <citation type="submission" date="2025-08" db="UniProtKB">
        <authorList>
            <consortium name="RefSeq"/>
        </authorList>
    </citation>
    <scope>IDENTIFICATION</scope>
</reference>
<proteinExistence type="inferred from homology"/>
<feature type="region of interest" description="Disordered" evidence="2">
    <location>
        <begin position="182"/>
        <end position="205"/>
    </location>
</feature>
<sequence>METKKTKNFYDGLQNKSSTSLLISKTTSFIGENMNPDGMVALLDYCEDGFSSSGRQKQTAQSDFAKRPSPATSAQGSARGKGHASWDRSVGAWRAPPSGLCDVIRQPRPRGQSQSKPGAGPSRSKRAGARPRGHGAMDPVLLGAQAQLHPQPPEGWRPVSSEEELYECLDYYYLRDFPACGAGRSKGRTRRERERRTNWPVPGGHERKIAQKLLNGQRKRRQRQLQPRARTRLV</sequence>
<gene>
    <name evidence="4" type="primary">LOC101369323</name>
</gene>
<evidence type="ECO:0000256" key="2">
    <source>
        <dbReference type="SAM" id="MobiDB-lite"/>
    </source>
</evidence>
<dbReference type="GO" id="GO:0006357">
    <property type="term" value="P:regulation of transcription by RNA polymerase II"/>
    <property type="evidence" value="ECO:0007669"/>
    <property type="project" value="TreeGrafter"/>
</dbReference>
<dbReference type="GO" id="GO:0005634">
    <property type="term" value="C:nucleus"/>
    <property type="evidence" value="ECO:0007669"/>
    <property type="project" value="TreeGrafter"/>
</dbReference>
<name>A0A9B0GTF6_ODORO</name>
<dbReference type="InterPro" id="IPR018792">
    <property type="entry name" value="NUPR1-like"/>
</dbReference>
<evidence type="ECO:0000256" key="1">
    <source>
        <dbReference type="ARBA" id="ARBA00009380"/>
    </source>
</evidence>
<protein>
    <submittedName>
        <fullName evidence="4">Uncharacterized protein LOC101369323</fullName>
    </submittedName>
</protein>
<feature type="compositionally biased region" description="Basic residues" evidence="2">
    <location>
        <begin position="217"/>
        <end position="234"/>
    </location>
</feature>
<dbReference type="RefSeq" id="XP_004405488.1">
    <property type="nucleotide sequence ID" value="XM_004405431.1"/>
</dbReference>